<dbReference type="OMA" id="KCMRCFS"/>
<feature type="domain" description="PH" evidence="1">
    <location>
        <begin position="40"/>
        <end position="139"/>
    </location>
</feature>
<evidence type="ECO:0000259" key="1">
    <source>
        <dbReference type="PROSITE" id="PS50003"/>
    </source>
</evidence>
<dbReference type="Proteomes" id="UP000023152">
    <property type="component" value="Unassembled WGS sequence"/>
</dbReference>
<organism evidence="2 3">
    <name type="scientific">Reticulomyxa filosa</name>
    <dbReference type="NCBI Taxonomy" id="46433"/>
    <lineage>
        <taxon>Eukaryota</taxon>
        <taxon>Sar</taxon>
        <taxon>Rhizaria</taxon>
        <taxon>Retaria</taxon>
        <taxon>Foraminifera</taxon>
        <taxon>Monothalamids</taxon>
        <taxon>Reticulomyxidae</taxon>
        <taxon>Reticulomyxa</taxon>
    </lineage>
</organism>
<dbReference type="InterPro" id="IPR011011">
    <property type="entry name" value="Znf_FYVE_PHD"/>
</dbReference>
<reference evidence="2 3" key="1">
    <citation type="journal article" date="2013" name="Curr. Biol.">
        <title>The Genome of the Foraminiferan Reticulomyxa filosa.</title>
        <authorList>
            <person name="Glockner G."/>
            <person name="Hulsmann N."/>
            <person name="Schleicher M."/>
            <person name="Noegel A.A."/>
            <person name="Eichinger L."/>
            <person name="Gallinger C."/>
            <person name="Pawlowski J."/>
            <person name="Sierra R."/>
            <person name="Euteneuer U."/>
            <person name="Pillet L."/>
            <person name="Moustafa A."/>
            <person name="Platzer M."/>
            <person name="Groth M."/>
            <person name="Szafranski K."/>
            <person name="Schliwa M."/>
        </authorList>
    </citation>
    <scope>NUCLEOTIDE SEQUENCE [LARGE SCALE GENOMIC DNA]</scope>
</reference>
<evidence type="ECO:0000313" key="3">
    <source>
        <dbReference type="Proteomes" id="UP000023152"/>
    </source>
</evidence>
<dbReference type="AlphaFoldDB" id="X6N002"/>
<sequence length="212" mass="25599">MTQLNNRINEKMKEHDSRMKVRDIEMRLQPRIELVAPARKFIKEGKLTKICRKSDQPYQFVLFSDLLLYGDLLNNEDKSLKVHRQITIDNSFRVRDIPQNAKYGTKCFEIHSPEKSFIVFGDHPGIKHEWLQVFSELTEKQSTLKTPKRRPAPLWLPDDFTKQCMMPNCNNIFTFMRRRHHCRYWYEPLSTKRNFKNIWKERERERNTLPTS</sequence>
<dbReference type="Gene3D" id="2.30.29.30">
    <property type="entry name" value="Pleckstrin-homology domain (PH domain)/Phosphotyrosine-binding domain (PTB)"/>
    <property type="match status" value="1"/>
</dbReference>
<dbReference type="EMBL" id="ASPP01013478">
    <property type="protein sequence ID" value="ETO19610.1"/>
    <property type="molecule type" value="Genomic_DNA"/>
</dbReference>
<protein>
    <recommendedName>
        <fullName evidence="1">PH domain-containing protein</fullName>
    </recommendedName>
</protein>
<proteinExistence type="predicted"/>
<dbReference type="SUPFAM" id="SSF50729">
    <property type="entry name" value="PH domain-like"/>
    <property type="match status" value="1"/>
</dbReference>
<dbReference type="OrthoDB" id="70570at2759"/>
<gene>
    <name evidence="2" type="ORF">RFI_17617</name>
</gene>
<dbReference type="GO" id="GO:0005737">
    <property type="term" value="C:cytoplasm"/>
    <property type="evidence" value="ECO:0007669"/>
    <property type="project" value="TreeGrafter"/>
</dbReference>
<dbReference type="SMART" id="SM00233">
    <property type="entry name" value="PH"/>
    <property type="match status" value="1"/>
</dbReference>
<dbReference type="Gene3D" id="3.30.40.10">
    <property type="entry name" value="Zinc/RING finger domain, C3HC4 (zinc finger)"/>
    <property type="match status" value="1"/>
</dbReference>
<accession>X6N002</accession>
<dbReference type="InterPro" id="IPR011993">
    <property type="entry name" value="PH-like_dom_sf"/>
</dbReference>
<dbReference type="PANTHER" id="PTHR12673">
    <property type="entry name" value="FACIOGENITAL DYSPLASIA PROTEIN"/>
    <property type="match status" value="1"/>
</dbReference>
<dbReference type="InterPro" id="IPR051092">
    <property type="entry name" value="FYVE_RhoGEF_PH"/>
</dbReference>
<dbReference type="PANTHER" id="PTHR12673:SF159">
    <property type="entry name" value="LD03170P"/>
    <property type="match status" value="1"/>
</dbReference>
<dbReference type="GO" id="GO:0005085">
    <property type="term" value="F:guanyl-nucleotide exchange factor activity"/>
    <property type="evidence" value="ECO:0007669"/>
    <property type="project" value="TreeGrafter"/>
</dbReference>
<dbReference type="PROSITE" id="PS50003">
    <property type="entry name" value="PH_DOMAIN"/>
    <property type="match status" value="1"/>
</dbReference>
<evidence type="ECO:0000313" key="2">
    <source>
        <dbReference type="EMBL" id="ETO19610.1"/>
    </source>
</evidence>
<dbReference type="InterPro" id="IPR001849">
    <property type="entry name" value="PH_domain"/>
</dbReference>
<name>X6N002_RETFI</name>
<dbReference type="SUPFAM" id="SSF57903">
    <property type="entry name" value="FYVE/PHD zinc finger"/>
    <property type="match status" value="1"/>
</dbReference>
<comment type="caution">
    <text evidence="2">The sequence shown here is derived from an EMBL/GenBank/DDBJ whole genome shotgun (WGS) entry which is preliminary data.</text>
</comment>
<dbReference type="InterPro" id="IPR013083">
    <property type="entry name" value="Znf_RING/FYVE/PHD"/>
</dbReference>
<keyword evidence="3" id="KW-1185">Reference proteome</keyword>